<comment type="caution">
    <text evidence="1">The sequence shown here is derived from an EMBL/GenBank/DDBJ whole genome shotgun (WGS) entry which is preliminary data.</text>
</comment>
<accession>A0A5N4EJV3</accession>
<evidence type="ECO:0000313" key="1">
    <source>
        <dbReference type="EMBL" id="KAB1283732.1"/>
    </source>
</evidence>
<gene>
    <name evidence="1" type="ORF">Cadr_000000318</name>
</gene>
<sequence>MFIAALYTIAKTWKQPKCPVLGSEITAINEETSLPAFEGCQSSGGGWKEGRKGQIIMVENWLQKCPEGNTPRSEGRIAGKLMEREQQGFQRVPERQSQRGF</sequence>
<dbReference type="EMBL" id="JWIN03000001">
    <property type="protein sequence ID" value="KAB1283732.1"/>
    <property type="molecule type" value="Genomic_DNA"/>
</dbReference>
<evidence type="ECO:0000313" key="2">
    <source>
        <dbReference type="Proteomes" id="UP000299084"/>
    </source>
</evidence>
<organism evidence="1 2">
    <name type="scientific">Camelus dromedarius</name>
    <name type="common">Dromedary</name>
    <name type="synonym">Arabian camel</name>
    <dbReference type="NCBI Taxonomy" id="9838"/>
    <lineage>
        <taxon>Eukaryota</taxon>
        <taxon>Metazoa</taxon>
        <taxon>Chordata</taxon>
        <taxon>Craniata</taxon>
        <taxon>Vertebrata</taxon>
        <taxon>Euteleostomi</taxon>
        <taxon>Mammalia</taxon>
        <taxon>Eutheria</taxon>
        <taxon>Laurasiatheria</taxon>
        <taxon>Artiodactyla</taxon>
        <taxon>Tylopoda</taxon>
        <taxon>Camelidae</taxon>
        <taxon>Camelus</taxon>
    </lineage>
</organism>
<keyword evidence="2" id="KW-1185">Reference proteome</keyword>
<dbReference type="Proteomes" id="UP000299084">
    <property type="component" value="Unassembled WGS sequence"/>
</dbReference>
<dbReference type="AlphaFoldDB" id="A0A5N4EJV3"/>
<proteinExistence type="predicted"/>
<protein>
    <submittedName>
        <fullName evidence="1">Uncharacterized protein</fullName>
    </submittedName>
</protein>
<name>A0A5N4EJV3_CAMDR</name>
<reference evidence="1 2" key="1">
    <citation type="journal article" date="2019" name="Mol. Ecol. Resour.">
        <title>Improving Illumina assemblies with Hi-C and long reads: an example with the North African dromedary.</title>
        <authorList>
            <person name="Elbers J.P."/>
            <person name="Rogers M.F."/>
            <person name="Perelman P.L."/>
            <person name="Proskuryakova A.A."/>
            <person name="Serdyukova N.A."/>
            <person name="Johnson W.E."/>
            <person name="Horin P."/>
            <person name="Corander J."/>
            <person name="Murphy D."/>
            <person name="Burger P.A."/>
        </authorList>
    </citation>
    <scope>NUCLEOTIDE SEQUENCE [LARGE SCALE GENOMIC DNA]</scope>
    <source>
        <strain evidence="1">Drom800</strain>
        <tissue evidence="1">Blood</tissue>
    </source>
</reference>